<feature type="transmembrane region" description="Helical" evidence="1">
    <location>
        <begin position="132"/>
        <end position="150"/>
    </location>
</feature>
<sequence length="204" mass="23142">MAAWPLLLLTLGIFLFRPVCASDLGSLEWRLAVTPGAVWRERLRWMAIGGLMVGFWETVSWVCMKALFYTGDINASFNGGIVCFAPFNGGRRFFPIYLLIQICPVLVIGLLLRQRIRSGKSITGTGLIRRPVLFLGIPAFVCAWTCFYVWSEYLWMPRESGVSFPAFVSIFLGTFRWVWPVGLTALLLWLMPEVSKRQSSEFAE</sequence>
<reference evidence="2" key="1">
    <citation type="submission" date="2019-08" db="EMBL/GenBank/DDBJ databases">
        <authorList>
            <person name="Kucharzyk K."/>
            <person name="Murdoch R.W."/>
            <person name="Higgins S."/>
            <person name="Loffler F."/>
        </authorList>
    </citation>
    <scope>NUCLEOTIDE SEQUENCE</scope>
</reference>
<protein>
    <submittedName>
        <fullName evidence="2">Uncharacterized protein</fullName>
    </submittedName>
</protein>
<feature type="transmembrane region" description="Helical" evidence="1">
    <location>
        <begin position="162"/>
        <end position="190"/>
    </location>
</feature>
<comment type="caution">
    <text evidence="2">The sequence shown here is derived from an EMBL/GenBank/DDBJ whole genome shotgun (WGS) entry which is preliminary data.</text>
</comment>
<name>A0A645H0T2_9ZZZZ</name>
<feature type="transmembrane region" description="Helical" evidence="1">
    <location>
        <begin position="93"/>
        <end position="112"/>
    </location>
</feature>
<proteinExistence type="predicted"/>
<accession>A0A645H0T2</accession>
<evidence type="ECO:0000256" key="1">
    <source>
        <dbReference type="SAM" id="Phobius"/>
    </source>
</evidence>
<keyword evidence="1" id="KW-1133">Transmembrane helix</keyword>
<dbReference type="EMBL" id="VSSQ01080835">
    <property type="protein sequence ID" value="MPN29924.1"/>
    <property type="molecule type" value="Genomic_DNA"/>
</dbReference>
<dbReference type="AlphaFoldDB" id="A0A645H0T2"/>
<keyword evidence="1" id="KW-0812">Transmembrane</keyword>
<keyword evidence="1" id="KW-0472">Membrane</keyword>
<organism evidence="2">
    <name type="scientific">bioreactor metagenome</name>
    <dbReference type="NCBI Taxonomy" id="1076179"/>
    <lineage>
        <taxon>unclassified sequences</taxon>
        <taxon>metagenomes</taxon>
        <taxon>ecological metagenomes</taxon>
    </lineage>
</organism>
<evidence type="ECO:0000313" key="2">
    <source>
        <dbReference type="EMBL" id="MPN29924.1"/>
    </source>
</evidence>
<gene>
    <name evidence="2" type="ORF">SDC9_177379</name>
</gene>